<dbReference type="PANTHER" id="PTHR11365:SF23">
    <property type="entry name" value="HYPOTHETICAL 5-OXOPROLINASE (EUROFUNG)-RELATED"/>
    <property type="match status" value="1"/>
</dbReference>
<protein>
    <submittedName>
        <fullName evidence="2">Hydantoinase B/oxoprolinase family protein</fullName>
    </submittedName>
</protein>
<dbReference type="GO" id="GO:0006749">
    <property type="term" value="P:glutathione metabolic process"/>
    <property type="evidence" value="ECO:0007669"/>
    <property type="project" value="TreeGrafter"/>
</dbReference>
<dbReference type="EMBL" id="VXPY01000039">
    <property type="protein sequence ID" value="MYD89965.1"/>
    <property type="molecule type" value="Genomic_DNA"/>
</dbReference>
<evidence type="ECO:0000259" key="1">
    <source>
        <dbReference type="Pfam" id="PF02538"/>
    </source>
</evidence>
<dbReference type="PANTHER" id="PTHR11365">
    <property type="entry name" value="5-OXOPROLINASE RELATED"/>
    <property type="match status" value="1"/>
</dbReference>
<reference evidence="2" key="1">
    <citation type="submission" date="2019-09" db="EMBL/GenBank/DDBJ databases">
        <title>Characterisation of the sponge microbiome using genome-centric metagenomics.</title>
        <authorList>
            <person name="Engelberts J.P."/>
            <person name="Robbins S.J."/>
            <person name="De Goeij J.M."/>
            <person name="Aranda M."/>
            <person name="Bell S.C."/>
            <person name="Webster N.S."/>
        </authorList>
    </citation>
    <scope>NUCLEOTIDE SEQUENCE</scope>
    <source>
        <strain evidence="2">SB0662_bin_9</strain>
    </source>
</reference>
<dbReference type="GO" id="GO:0017168">
    <property type="term" value="F:5-oxoprolinase (ATP-hydrolyzing) activity"/>
    <property type="evidence" value="ECO:0007669"/>
    <property type="project" value="TreeGrafter"/>
</dbReference>
<evidence type="ECO:0000313" key="2">
    <source>
        <dbReference type="EMBL" id="MYD89965.1"/>
    </source>
</evidence>
<sequence>MNPIGDLHLDVWRHRLSGVAEEMGETLRRTGFSPNIKERLDYSCAVFDPEGEMVAQAAHIPAHLGAMPASVQTVLPLFDDWRDGDLVIVNDPFKGGNHLPDITMVSPVCTGPADRPDFFVASRAHHADVGGMSPGSMPLSTEIHQEGIIIPPVRLYRQGHLNRDLQALVLRNVRTPEERRGDINAQVAAHRVGTRRLVALCNRHGLEEVRRSAGLLMDRSEATVRAAIRSWPDGRWTFEDFLEWNGADNERGETELIKLRVALEVRGDNLHLDFSGTAPTFAGSLNAVIAITMSASYYAVLCLLEEGTAVNSGCFRPFRFTAPPGTVVNALSPSAVAGGNVETSQRIVDLVLGAFAQAMPDRLPAASQGTMNNLTVGGTLTDGTPWSYYETMAGGMGGGPDRPGLDAVHVHMTNTRNTPVEAIELTWPVQVETCGVRRGSGGAGRFAGGHGIVRVYRLLRECTATMLSERRARPPWGLGGGHPGATGHNELQRANGQTVRLPGKFSVRCRPGDVLRIATPGGGGWGMPPEPSKPKS</sequence>
<accession>A0A6B1DT35</accession>
<gene>
    <name evidence="2" type="ORF">F4Y08_06445</name>
</gene>
<organism evidence="2">
    <name type="scientific">Caldilineaceae bacterium SB0662_bin_9</name>
    <dbReference type="NCBI Taxonomy" id="2605258"/>
    <lineage>
        <taxon>Bacteria</taxon>
        <taxon>Bacillati</taxon>
        <taxon>Chloroflexota</taxon>
        <taxon>Caldilineae</taxon>
        <taxon>Caldilineales</taxon>
        <taxon>Caldilineaceae</taxon>
    </lineage>
</organism>
<dbReference type="AlphaFoldDB" id="A0A6B1DT35"/>
<dbReference type="GO" id="GO:0005829">
    <property type="term" value="C:cytosol"/>
    <property type="evidence" value="ECO:0007669"/>
    <property type="project" value="TreeGrafter"/>
</dbReference>
<feature type="domain" description="Hydantoinase B/oxoprolinase" evidence="1">
    <location>
        <begin position="8"/>
        <end position="528"/>
    </location>
</feature>
<dbReference type="Pfam" id="PF02538">
    <property type="entry name" value="Hydantoinase_B"/>
    <property type="match status" value="1"/>
</dbReference>
<name>A0A6B1DT35_9CHLR</name>
<dbReference type="InterPro" id="IPR045079">
    <property type="entry name" value="Oxoprolinase-like"/>
</dbReference>
<comment type="caution">
    <text evidence="2">The sequence shown here is derived from an EMBL/GenBank/DDBJ whole genome shotgun (WGS) entry which is preliminary data.</text>
</comment>
<dbReference type="InterPro" id="IPR003692">
    <property type="entry name" value="Hydantoinase_B"/>
</dbReference>
<proteinExistence type="predicted"/>